<sequence length="274" mass="29534">MRRAAPPRGRPGRECRRLRGHRSQSREQLRPPAAPPAQPRIVRPPATRRRPRPSRSTLRPRSHAVFAWGVRRRRSALRPARRPTPAVGGGADAPKSQARARCDRRAALDQCTRMPWGVPANHSQSRGSPLAVDRRASPRGRILSASAGTSRAADVGPNSSERLPIGWLCRPLRSRIRPSSLHRARSSPDAPPPPAAGRHGPGGDVVRIGAGDRLGVGHPRPPRACRSGRGAGRAGASVQSRGFDARDRSLAVGAEGASSRVFERLSGRSRPALR</sequence>
<gene>
    <name evidence="2" type="ORF">Pla133_07420</name>
</gene>
<feature type="compositionally biased region" description="Basic residues" evidence="1">
    <location>
        <begin position="46"/>
        <end position="62"/>
    </location>
</feature>
<reference evidence="2 3" key="1">
    <citation type="submission" date="2019-02" db="EMBL/GenBank/DDBJ databases">
        <title>Deep-cultivation of Planctomycetes and their phenomic and genomic characterization uncovers novel biology.</title>
        <authorList>
            <person name="Wiegand S."/>
            <person name="Jogler M."/>
            <person name="Boedeker C."/>
            <person name="Pinto D."/>
            <person name="Vollmers J."/>
            <person name="Rivas-Marin E."/>
            <person name="Kohn T."/>
            <person name="Peeters S.H."/>
            <person name="Heuer A."/>
            <person name="Rast P."/>
            <person name="Oberbeckmann S."/>
            <person name="Bunk B."/>
            <person name="Jeske O."/>
            <person name="Meyerdierks A."/>
            <person name="Storesund J.E."/>
            <person name="Kallscheuer N."/>
            <person name="Luecker S."/>
            <person name="Lage O.M."/>
            <person name="Pohl T."/>
            <person name="Merkel B.J."/>
            <person name="Hornburger P."/>
            <person name="Mueller R.-W."/>
            <person name="Bruemmer F."/>
            <person name="Labrenz M."/>
            <person name="Spormann A.M."/>
            <person name="Op den Camp H."/>
            <person name="Overmann J."/>
            <person name="Amann R."/>
            <person name="Jetten M.S.M."/>
            <person name="Mascher T."/>
            <person name="Medema M.H."/>
            <person name="Devos D.P."/>
            <person name="Kaster A.-K."/>
            <person name="Ovreas L."/>
            <person name="Rohde M."/>
            <person name="Galperin M.Y."/>
            <person name="Jogler C."/>
        </authorList>
    </citation>
    <scope>NUCLEOTIDE SEQUENCE [LARGE SCALE GENOMIC DNA]</scope>
    <source>
        <strain evidence="2 3">Pla133</strain>
    </source>
</reference>
<feature type="region of interest" description="Disordered" evidence="1">
    <location>
        <begin position="115"/>
        <end position="160"/>
    </location>
</feature>
<organism evidence="2 3">
    <name type="scientific">Engelhardtia mirabilis</name>
    <dbReference type="NCBI Taxonomy" id="2528011"/>
    <lineage>
        <taxon>Bacteria</taxon>
        <taxon>Pseudomonadati</taxon>
        <taxon>Planctomycetota</taxon>
        <taxon>Planctomycetia</taxon>
        <taxon>Planctomycetia incertae sedis</taxon>
        <taxon>Engelhardtia</taxon>
    </lineage>
</organism>
<dbReference type="Proteomes" id="UP000316921">
    <property type="component" value="Chromosome"/>
</dbReference>
<keyword evidence="3" id="KW-1185">Reference proteome</keyword>
<evidence type="ECO:0000313" key="2">
    <source>
        <dbReference type="EMBL" id="QDU65677.1"/>
    </source>
</evidence>
<accession>A0A518BFB5</accession>
<name>A0A518BFB5_9BACT</name>
<dbReference type="AlphaFoldDB" id="A0A518BFB5"/>
<evidence type="ECO:0000256" key="1">
    <source>
        <dbReference type="SAM" id="MobiDB-lite"/>
    </source>
</evidence>
<dbReference type="EMBL" id="CP036287">
    <property type="protein sequence ID" value="QDU65677.1"/>
    <property type="molecule type" value="Genomic_DNA"/>
</dbReference>
<protein>
    <submittedName>
        <fullName evidence="2">Uncharacterized protein</fullName>
    </submittedName>
</protein>
<feature type="region of interest" description="Disordered" evidence="1">
    <location>
        <begin position="1"/>
        <end position="99"/>
    </location>
</feature>
<feature type="compositionally biased region" description="Low complexity" evidence="1">
    <location>
        <begin position="224"/>
        <end position="242"/>
    </location>
</feature>
<feature type="compositionally biased region" description="Basic residues" evidence="1">
    <location>
        <begin position="70"/>
        <end position="81"/>
    </location>
</feature>
<feature type="region of interest" description="Disordered" evidence="1">
    <location>
        <begin position="178"/>
        <end position="245"/>
    </location>
</feature>
<dbReference type="KEGG" id="pbap:Pla133_07420"/>
<evidence type="ECO:0000313" key="3">
    <source>
        <dbReference type="Proteomes" id="UP000316921"/>
    </source>
</evidence>
<proteinExistence type="predicted"/>